<dbReference type="EMBL" id="UOEN01000097">
    <property type="protein sequence ID" value="VAW12354.1"/>
    <property type="molecule type" value="Genomic_DNA"/>
</dbReference>
<gene>
    <name evidence="1" type="ORF">MNBD_BACTEROID05-551</name>
</gene>
<accession>A0A3B0TUU9</accession>
<protein>
    <submittedName>
        <fullName evidence="1">Uncharacterized protein</fullName>
    </submittedName>
</protein>
<dbReference type="AlphaFoldDB" id="A0A3B0TUU9"/>
<proteinExistence type="predicted"/>
<reference evidence="1" key="1">
    <citation type="submission" date="2018-06" db="EMBL/GenBank/DDBJ databases">
        <authorList>
            <person name="Zhirakovskaya E."/>
        </authorList>
    </citation>
    <scope>NUCLEOTIDE SEQUENCE</scope>
</reference>
<evidence type="ECO:0000313" key="1">
    <source>
        <dbReference type="EMBL" id="VAW12354.1"/>
    </source>
</evidence>
<sequence>LNSNPVPQEKVNQIFNTYISGNVQNVATGSADFEQTATYNETPPEVFSQLIQAIESIRGDPVFNVVENDIKEMEASFGADDFKSKYQNFMATLSNHITVLGPVVAPYLPALAALMP</sequence>
<name>A0A3B0TUU9_9ZZZZ</name>
<feature type="non-terminal residue" evidence="1">
    <location>
        <position position="1"/>
    </location>
</feature>
<organism evidence="1">
    <name type="scientific">hydrothermal vent metagenome</name>
    <dbReference type="NCBI Taxonomy" id="652676"/>
    <lineage>
        <taxon>unclassified sequences</taxon>
        <taxon>metagenomes</taxon>
        <taxon>ecological metagenomes</taxon>
    </lineage>
</organism>